<keyword evidence="4" id="KW-1185">Reference proteome</keyword>
<dbReference type="Proteomes" id="UP001284601">
    <property type="component" value="Unassembled WGS sequence"/>
</dbReference>
<evidence type="ECO:0000256" key="1">
    <source>
        <dbReference type="ARBA" id="ARBA00007689"/>
    </source>
</evidence>
<proteinExistence type="inferred from homology"/>
<protein>
    <submittedName>
        <fullName evidence="3">YciI family protein</fullName>
    </submittedName>
</protein>
<comment type="caution">
    <text evidence="3">The sequence shown here is derived from an EMBL/GenBank/DDBJ whole genome shotgun (WGS) entry which is preliminary data.</text>
</comment>
<dbReference type="SUPFAM" id="SSF54909">
    <property type="entry name" value="Dimeric alpha+beta barrel"/>
    <property type="match status" value="1"/>
</dbReference>
<dbReference type="PANTHER" id="PTHR35174">
    <property type="entry name" value="BLL7171 PROTEIN-RELATED"/>
    <property type="match status" value="1"/>
</dbReference>
<comment type="similarity">
    <text evidence="1">Belongs to the YciI family.</text>
</comment>
<dbReference type="Pfam" id="PF03795">
    <property type="entry name" value="YCII"/>
    <property type="match status" value="1"/>
</dbReference>
<dbReference type="RefSeq" id="WP_318595372.1">
    <property type="nucleotide sequence ID" value="NZ_JAWSTH010000002.1"/>
</dbReference>
<feature type="domain" description="YCII-related" evidence="2">
    <location>
        <begin position="1"/>
        <end position="104"/>
    </location>
</feature>
<gene>
    <name evidence="3" type="ORF">R7226_02085</name>
</gene>
<dbReference type="Gene3D" id="3.30.70.1060">
    <property type="entry name" value="Dimeric alpha+beta barrel"/>
    <property type="match status" value="1"/>
</dbReference>
<reference evidence="3 4" key="2">
    <citation type="submission" date="2023-10" db="EMBL/GenBank/DDBJ databases">
        <authorList>
            <person name="Han X.F."/>
        </authorList>
    </citation>
    <scope>NUCLEOTIDE SEQUENCE [LARGE SCALE GENOMIC DNA]</scope>
    <source>
        <strain evidence="3 4">KCTC 39840</strain>
    </source>
</reference>
<organism evidence="3 4">
    <name type="scientific">Conexibacter stalactiti</name>
    <dbReference type="NCBI Taxonomy" id="1940611"/>
    <lineage>
        <taxon>Bacteria</taxon>
        <taxon>Bacillati</taxon>
        <taxon>Actinomycetota</taxon>
        <taxon>Thermoleophilia</taxon>
        <taxon>Solirubrobacterales</taxon>
        <taxon>Conexibacteraceae</taxon>
        <taxon>Conexibacter</taxon>
    </lineage>
</organism>
<accession>A0ABU4HIH2</accession>
<dbReference type="EMBL" id="JAWSTH010000002">
    <property type="protein sequence ID" value="MDW5593109.1"/>
    <property type="molecule type" value="Genomic_DNA"/>
</dbReference>
<evidence type="ECO:0000313" key="4">
    <source>
        <dbReference type="Proteomes" id="UP001284601"/>
    </source>
</evidence>
<evidence type="ECO:0000313" key="3">
    <source>
        <dbReference type="EMBL" id="MDW5593109.1"/>
    </source>
</evidence>
<sequence>MKVMVIVKSNGADEEKIEPTTEMFEAMGAYNEQLVKAGVMLDGDGLKPSRAGAQVVFQGGRTSVVDGPFTESKEVIGGYWVWEVRTLEEAIEWAKRCPSDHNGDVRSLLEIRPYATMEDFGDALTPELQDRETQLAEQLKTQRGEA</sequence>
<name>A0ABU4HIH2_9ACTN</name>
<dbReference type="PANTHER" id="PTHR35174:SF4">
    <property type="entry name" value="BLL7163 PROTEIN"/>
    <property type="match status" value="1"/>
</dbReference>
<dbReference type="InterPro" id="IPR011008">
    <property type="entry name" value="Dimeric_a/b-barrel"/>
</dbReference>
<dbReference type="InterPro" id="IPR005545">
    <property type="entry name" value="YCII"/>
</dbReference>
<evidence type="ECO:0000259" key="2">
    <source>
        <dbReference type="Pfam" id="PF03795"/>
    </source>
</evidence>
<reference evidence="4" key="1">
    <citation type="submission" date="2023-07" db="EMBL/GenBank/DDBJ databases">
        <title>Conexibacter stalactiti sp. nov., isolated from stalactites in a lava cave and emended description of the genus Conexibacter.</title>
        <authorList>
            <person name="Lee S.D."/>
        </authorList>
    </citation>
    <scope>NUCLEOTIDE SEQUENCE [LARGE SCALE GENOMIC DNA]</scope>
    <source>
        <strain evidence="4">KCTC 39840</strain>
    </source>
</reference>